<dbReference type="InterPro" id="IPR007831">
    <property type="entry name" value="T2SS_GspE_N"/>
</dbReference>
<organism evidence="3 4">
    <name type="scientific">candidate division WWE3 bacterium</name>
    <dbReference type="NCBI Taxonomy" id="2053526"/>
    <lineage>
        <taxon>Bacteria</taxon>
        <taxon>Katanobacteria</taxon>
    </lineage>
</organism>
<evidence type="ECO:0000313" key="3">
    <source>
        <dbReference type="EMBL" id="MCA9397720.1"/>
    </source>
</evidence>
<evidence type="ECO:0000313" key="4">
    <source>
        <dbReference type="Proteomes" id="UP000699691"/>
    </source>
</evidence>
<accession>A0A955RXD4</accession>
<feature type="coiled-coil region" evidence="1">
    <location>
        <begin position="147"/>
        <end position="174"/>
    </location>
</feature>
<reference evidence="3" key="1">
    <citation type="submission" date="2020-04" db="EMBL/GenBank/DDBJ databases">
        <authorList>
            <person name="Zhang T."/>
        </authorList>
    </citation>
    <scope>NUCLEOTIDE SEQUENCE</scope>
    <source>
        <strain evidence="3">HKST-UBA02</strain>
    </source>
</reference>
<dbReference type="FunFam" id="3.30.300.160:FF:000002">
    <property type="entry name" value="Type II secretion system protein E"/>
    <property type="match status" value="1"/>
</dbReference>
<dbReference type="InterPro" id="IPR037257">
    <property type="entry name" value="T2SS_E_N_sf"/>
</dbReference>
<sequence length="200" mass="22227">MAERTDLVDILIQSDVINEEQASQIRLEHINTGREIKSIISERGLATPRQVVKAEAQLLNVEYIDLSVKAISPEILSKIPESVARHYTLIPVGYDENGKLSVAMKDPLDLQLLEFLETKTGDEIHPMMAEETSISDAIAEMYSVGIEKEVRAALKETEKDVGQMEQKLETVDDLKKAVESAPVARIVSTIFEYAMKVSAS</sequence>
<gene>
    <name evidence="3" type="ORF">KC573_02725</name>
</gene>
<dbReference type="Gene3D" id="3.30.300.160">
    <property type="entry name" value="Type II secretion system, protein E, N-terminal domain"/>
    <property type="match status" value="1"/>
</dbReference>
<reference evidence="3" key="2">
    <citation type="journal article" date="2021" name="Microbiome">
        <title>Successional dynamics and alternative stable states in a saline activated sludge microbial community over 9 years.</title>
        <authorList>
            <person name="Wang Y."/>
            <person name="Ye J."/>
            <person name="Ju F."/>
            <person name="Liu L."/>
            <person name="Boyd J.A."/>
            <person name="Deng Y."/>
            <person name="Parks D.H."/>
            <person name="Jiang X."/>
            <person name="Yin X."/>
            <person name="Woodcroft B.J."/>
            <person name="Tyson G.W."/>
            <person name="Hugenholtz P."/>
            <person name="Polz M.F."/>
            <person name="Zhang T."/>
        </authorList>
    </citation>
    <scope>NUCLEOTIDE SEQUENCE</scope>
    <source>
        <strain evidence="3">HKST-UBA02</strain>
    </source>
</reference>
<dbReference type="SUPFAM" id="SSF160246">
    <property type="entry name" value="EspE N-terminal domain-like"/>
    <property type="match status" value="1"/>
</dbReference>
<evidence type="ECO:0000259" key="2">
    <source>
        <dbReference type="Pfam" id="PF05157"/>
    </source>
</evidence>
<protein>
    <recommendedName>
        <fullName evidence="2">Type II secretion system protein GspE N-terminal domain-containing protein</fullName>
    </recommendedName>
</protein>
<dbReference type="Pfam" id="PF05157">
    <property type="entry name" value="MshEN"/>
    <property type="match status" value="1"/>
</dbReference>
<dbReference type="AlphaFoldDB" id="A0A955RXD4"/>
<feature type="non-terminal residue" evidence="3">
    <location>
        <position position="200"/>
    </location>
</feature>
<comment type="caution">
    <text evidence="3">The sequence shown here is derived from an EMBL/GenBank/DDBJ whole genome shotgun (WGS) entry which is preliminary data.</text>
</comment>
<keyword evidence="1" id="KW-0175">Coiled coil</keyword>
<dbReference type="EMBL" id="JAGQKY010000116">
    <property type="protein sequence ID" value="MCA9397720.1"/>
    <property type="molecule type" value="Genomic_DNA"/>
</dbReference>
<dbReference type="Proteomes" id="UP000699691">
    <property type="component" value="Unassembled WGS sequence"/>
</dbReference>
<name>A0A955RXD4_UNCKA</name>
<proteinExistence type="predicted"/>
<feature type="domain" description="Type II secretion system protein GspE N-terminal" evidence="2">
    <location>
        <begin position="59"/>
        <end position="143"/>
    </location>
</feature>
<evidence type="ECO:0000256" key="1">
    <source>
        <dbReference type="SAM" id="Coils"/>
    </source>
</evidence>